<reference evidence="1" key="4">
    <citation type="submission" date="2024-05" db="EMBL/GenBank/DDBJ databases">
        <authorList>
            <person name="Sun Q."/>
            <person name="Zhou Y."/>
        </authorList>
    </citation>
    <scope>NUCLEOTIDE SEQUENCE</scope>
    <source>
        <strain evidence="1">CGMCC 1.18437</strain>
    </source>
</reference>
<keyword evidence="4" id="KW-1185">Reference proteome</keyword>
<protein>
    <submittedName>
        <fullName evidence="2">Uncharacterized protein</fullName>
    </submittedName>
</protein>
<dbReference type="AlphaFoldDB" id="A0A7W8KI82"/>
<name>A0A7W8KI82_9DEIO</name>
<organism evidence="2 3">
    <name type="scientific">Deinococcus metalli</name>
    <dbReference type="NCBI Taxonomy" id="1141878"/>
    <lineage>
        <taxon>Bacteria</taxon>
        <taxon>Thermotogati</taxon>
        <taxon>Deinococcota</taxon>
        <taxon>Deinococci</taxon>
        <taxon>Deinococcales</taxon>
        <taxon>Deinococcaceae</taxon>
        <taxon>Deinococcus</taxon>
    </lineage>
</organism>
<dbReference type="EMBL" id="JACHFK010000014">
    <property type="protein sequence ID" value="MBB5378656.1"/>
    <property type="molecule type" value="Genomic_DNA"/>
</dbReference>
<dbReference type="Proteomes" id="UP000619376">
    <property type="component" value="Unassembled WGS sequence"/>
</dbReference>
<sequence length="174" mass="18967">MPSDVAAPDEWTPHPGSTPSLILSLLDPIDARPLPALPGIQPSARYTATHRLHVAGYLARHEQPGETEARWTVTETGQRARQRSETGLTVRQARVLLLIPPHGITAQTLTRAYNALYGDHARELMYQSLAALQGLGVLQRSSSPAKWTLTVLGRTRIRDAAFRLTLDTPAPGPS</sequence>
<evidence type="ECO:0000313" key="2">
    <source>
        <dbReference type="EMBL" id="MBB5378656.1"/>
    </source>
</evidence>
<evidence type="ECO:0000313" key="3">
    <source>
        <dbReference type="Proteomes" id="UP000539473"/>
    </source>
</evidence>
<gene>
    <name evidence="1" type="ORF">GCM10017781_42040</name>
    <name evidence="2" type="ORF">HNQ07_004163</name>
</gene>
<reference evidence="4" key="2">
    <citation type="journal article" date="2019" name="Int. J. Syst. Evol. Microbiol.">
        <title>The Global Catalogue of Microorganisms (GCM) 10K type strain sequencing project: providing services to taxonomists for standard genome sequencing and annotation.</title>
        <authorList>
            <consortium name="The Broad Institute Genomics Platform"/>
            <consortium name="The Broad Institute Genome Sequencing Center for Infectious Disease"/>
            <person name="Wu L."/>
            <person name="Ma J."/>
        </authorList>
    </citation>
    <scope>NUCLEOTIDE SEQUENCE [LARGE SCALE GENOMIC DNA]</scope>
    <source>
        <strain evidence="4">CGMCC 1.18437</strain>
    </source>
</reference>
<dbReference type="EMBL" id="BNAJ01000015">
    <property type="protein sequence ID" value="GHF61463.1"/>
    <property type="molecule type" value="Genomic_DNA"/>
</dbReference>
<evidence type="ECO:0000313" key="4">
    <source>
        <dbReference type="Proteomes" id="UP000619376"/>
    </source>
</evidence>
<reference evidence="1" key="1">
    <citation type="journal article" date="2014" name="Int. J. Syst. Evol. Microbiol.">
        <title>Complete genome of a new Firmicutes species belonging to the dominant human colonic microbiota ('Ruminococcus bicirculans') reveals two chromosomes and a selective capacity to utilize plant glucans.</title>
        <authorList>
            <consortium name="NISC Comparative Sequencing Program"/>
            <person name="Wegmann U."/>
            <person name="Louis P."/>
            <person name="Goesmann A."/>
            <person name="Henrissat B."/>
            <person name="Duncan S.H."/>
            <person name="Flint H.J."/>
        </authorList>
    </citation>
    <scope>NUCLEOTIDE SEQUENCE</scope>
    <source>
        <strain evidence="1">CGMCC 1.18437</strain>
    </source>
</reference>
<evidence type="ECO:0000313" key="1">
    <source>
        <dbReference type="EMBL" id="GHF61463.1"/>
    </source>
</evidence>
<reference evidence="2 3" key="3">
    <citation type="submission" date="2020-08" db="EMBL/GenBank/DDBJ databases">
        <title>Genomic Encyclopedia of Type Strains, Phase IV (KMG-IV): sequencing the most valuable type-strain genomes for metagenomic binning, comparative biology and taxonomic classification.</title>
        <authorList>
            <person name="Goeker M."/>
        </authorList>
    </citation>
    <scope>NUCLEOTIDE SEQUENCE [LARGE SCALE GENOMIC DNA]</scope>
    <source>
        <strain evidence="2 3">DSM 27521</strain>
    </source>
</reference>
<dbReference type="Proteomes" id="UP000539473">
    <property type="component" value="Unassembled WGS sequence"/>
</dbReference>
<dbReference type="RefSeq" id="WP_184115298.1">
    <property type="nucleotide sequence ID" value="NZ_BNAJ01000015.1"/>
</dbReference>
<accession>A0A7W8KI82</accession>
<proteinExistence type="predicted"/>
<comment type="caution">
    <text evidence="2">The sequence shown here is derived from an EMBL/GenBank/DDBJ whole genome shotgun (WGS) entry which is preliminary data.</text>
</comment>